<dbReference type="EMBL" id="JAQQWI010000007">
    <property type="protein sequence ID" value="KAK8029143.1"/>
    <property type="molecule type" value="Genomic_DNA"/>
</dbReference>
<gene>
    <name evidence="9" type="ORF">PG991_006199</name>
</gene>
<evidence type="ECO:0000256" key="3">
    <source>
        <dbReference type="ARBA" id="ARBA00022448"/>
    </source>
</evidence>
<proteinExistence type="inferred from homology"/>
<feature type="domain" description="Vps52 C-terminal" evidence="8">
    <location>
        <begin position="353"/>
        <end position="625"/>
    </location>
</feature>
<feature type="compositionally biased region" description="Polar residues" evidence="6">
    <location>
        <begin position="9"/>
        <end position="18"/>
    </location>
</feature>
<dbReference type="Proteomes" id="UP001396898">
    <property type="component" value="Unassembled WGS sequence"/>
</dbReference>
<dbReference type="PANTHER" id="PTHR14190">
    <property type="entry name" value="SUPPRESSOR OF ACTIN MUTATIONS 2/VACUOLAR PROTEIN SORTING 52"/>
    <property type="match status" value="1"/>
</dbReference>
<keyword evidence="5" id="KW-0333">Golgi apparatus</keyword>
<reference evidence="9 10" key="1">
    <citation type="submission" date="2023-01" db="EMBL/GenBank/DDBJ databases">
        <title>Analysis of 21 Apiospora genomes using comparative genomics revels a genus with tremendous synthesis potential of carbohydrate active enzymes and secondary metabolites.</title>
        <authorList>
            <person name="Sorensen T."/>
        </authorList>
    </citation>
    <scope>NUCLEOTIDE SEQUENCE [LARGE SCALE GENOMIC DNA]</scope>
    <source>
        <strain evidence="9 10">CBS 20057</strain>
    </source>
</reference>
<evidence type="ECO:0000256" key="2">
    <source>
        <dbReference type="ARBA" id="ARBA00008180"/>
    </source>
</evidence>
<evidence type="ECO:0000313" key="10">
    <source>
        <dbReference type="Proteomes" id="UP001396898"/>
    </source>
</evidence>
<evidence type="ECO:0000313" key="9">
    <source>
        <dbReference type="EMBL" id="KAK8029143.1"/>
    </source>
</evidence>
<dbReference type="InterPro" id="IPR048361">
    <property type="entry name" value="Vps52_C"/>
</dbReference>
<evidence type="ECO:0000256" key="6">
    <source>
        <dbReference type="SAM" id="MobiDB-lite"/>
    </source>
</evidence>
<sequence>MWLDRLAAQASTPSNTPPGSRAYSPSPGRRTPSGLGPYVTSQQRPGLVPRTASFQSLASNVSNNSNDSSTSSLLAYSRKANGSALKQSTTAYNGPDPVNVLRQLLGEAPDATSTAKRAAESVTEDVLDLDFDFGGLSLTELAHADDYGEDGAGVHRTQTVEEYENDKTKFEDLHRSIRACDEVLSSVETNLTSFRNDLATVSADIETLQARSTALNVRLENRKAVEKGLGPVVEEISVSPVVVSMIAESHIDEAWLKALAEVDKRATAYKKNVAGAQNSKGLQDLGPLLEKLVIKAVGRIRDFLVAQIKALRSPHINAQIIQQQNFLRFKDLFFFLHKHHAQLANEISLAYQNTMRWYYLNQFTRYEAALKKLKLHNLDKTDVLGNEDTSRKGTVLTSSKISGPPHDAFNLGRRIDLLKTRDQGALSSYLAEEEKSTHYLEVTFRNFNLALIDNATSEYTFLASFFSPALSYSAINKNFTYIFEPTFNLGQTLTKTLTADTYDGLGLLLCVRLNQHFQFELQRRKMPAADSYINATAMLLWPRLQVVMNAHSESVRTLTSALPNKPPPKAELAKLSAAPHVATQRFGQLVHGILALSTEAGDDEPVVTSLRRLRSEMEAFLTNDTTGKLAEEEQGHFEGLKTAFQEES</sequence>
<dbReference type="InterPro" id="IPR048319">
    <property type="entry name" value="Vps52_CC"/>
</dbReference>
<evidence type="ECO:0000259" key="7">
    <source>
        <dbReference type="Pfam" id="PF04129"/>
    </source>
</evidence>
<organism evidence="9 10">
    <name type="scientific">Apiospora marii</name>
    <dbReference type="NCBI Taxonomy" id="335849"/>
    <lineage>
        <taxon>Eukaryota</taxon>
        <taxon>Fungi</taxon>
        <taxon>Dikarya</taxon>
        <taxon>Ascomycota</taxon>
        <taxon>Pezizomycotina</taxon>
        <taxon>Sordariomycetes</taxon>
        <taxon>Xylariomycetidae</taxon>
        <taxon>Amphisphaeriales</taxon>
        <taxon>Apiosporaceae</taxon>
        <taxon>Apiospora</taxon>
    </lineage>
</organism>
<comment type="similarity">
    <text evidence="2">Belongs to the VPS52 family.</text>
</comment>
<evidence type="ECO:0000256" key="5">
    <source>
        <dbReference type="ARBA" id="ARBA00023034"/>
    </source>
</evidence>
<protein>
    <submittedName>
        <fullName evidence="9">Sac2 family protein</fullName>
    </submittedName>
</protein>
<comment type="subcellular location">
    <subcellularLocation>
        <location evidence="1">Golgi apparatus</location>
        <location evidence="1">trans-Golgi network</location>
    </subcellularLocation>
</comment>
<dbReference type="Pfam" id="PF20655">
    <property type="entry name" value="Vps52_C"/>
    <property type="match status" value="1"/>
</dbReference>
<feature type="region of interest" description="Disordered" evidence="6">
    <location>
        <begin position="1"/>
        <end position="44"/>
    </location>
</feature>
<dbReference type="PANTHER" id="PTHR14190:SF7">
    <property type="entry name" value="VACUOLAR PROTEIN SORTING-ASSOCIATED PROTEIN 52 HOMOLOG"/>
    <property type="match status" value="1"/>
</dbReference>
<dbReference type="InterPro" id="IPR007258">
    <property type="entry name" value="Vps52"/>
</dbReference>
<comment type="caution">
    <text evidence="9">The sequence shown here is derived from an EMBL/GenBank/DDBJ whole genome shotgun (WGS) entry which is preliminary data.</text>
</comment>
<evidence type="ECO:0000256" key="4">
    <source>
        <dbReference type="ARBA" id="ARBA00022927"/>
    </source>
</evidence>
<name>A0ABR1SCW5_9PEZI</name>
<keyword evidence="3" id="KW-0813">Transport</keyword>
<evidence type="ECO:0000256" key="1">
    <source>
        <dbReference type="ARBA" id="ARBA00004601"/>
    </source>
</evidence>
<evidence type="ECO:0000259" key="8">
    <source>
        <dbReference type="Pfam" id="PF20655"/>
    </source>
</evidence>
<keyword evidence="4" id="KW-0653">Protein transport</keyword>
<accession>A0ABR1SCW5</accession>
<feature type="domain" description="Vps52 coiled-coil" evidence="7">
    <location>
        <begin position="168"/>
        <end position="336"/>
    </location>
</feature>
<dbReference type="Pfam" id="PF04129">
    <property type="entry name" value="Vps52_CC"/>
    <property type="match status" value="1"/>
</dbReference>
<keyword evidence="10" id="KW-1185">Reference proteome</keyword>